<protein>
    <recommendedName>
        <fullName evidence="4 9">N-(5'-phosphoribosyl)anthranilate isomerase</fullName>
        <shortName evidence="9">PRAI</shortName>
        <ecNumber evidence="3 9">5.3.1.24</ecNumber>
    </recommendedName>
</protein>
<dbReference type="UniPathway" id="UPA00035">
    <property type="reaction ID" value="UER00042"/>
</dbReference>
<keyword evidence="6 9" id="KW-0822">Tryptophan biosynthesis</keyword>
<dbReference type="InterPro" id="IPR011060">
    <property type="entry name" value="RibuloseP-bd_barrel"/>
</dbReference>
<evidence type="ECO:0000256" key="9">
    <source>
        <dbReference type="HAMAP-Rule" id="MF_00135"/>
    </source>
</evidence>
<dbReference type="CDD" id="cd00405">
    <property type="entry name" value="PRAI"/>
    <property type="match status" value="1"/>
</dbReference>
<keyword evidence="8 9" id="KW-0413">Isomerase</keyword>
<dbReference type="RefSeq" id="WP_118148263.1">
    <property type="nucleotide sequence ID" value="NZ_QRNP01000021.1"/>
</dbReference>
<evidence type="ECO:0000313" key="11">
    <source>
        <dbReference type="EMBL" id="RHD10127.1"/>
    </source>
</evidence>
<dbReference type="EC" id="5.3.1.24" evidence="3 9"/>
<dbReference type="GO" id="GO:0004640">
    <property type="term" value="F:phosphoribosylanthranilate isomerase activity"/>
    <property type="evidence" value="ECO:0007669"/>
    <property type="project" value="UniProtKB-UniRule"/>
</dbReference>
<dbReference type="PANTHER" id="PTHR42894:SF1">
    <property type="entry name" value="N-(5'-PHOSPHORIBOSYL)ANTHRANILATE ISOMERASE"/>
    <property type="match status" value="1"/>
</dbReference>
<organism evidence="11 12">
    <name type="scientific">Lachnospira eligens</name>
    <dbReference type="NCBI Taxonomy" id="39485"/>
    <lineage>
        <taxon>Bacteria</taxon>
        <taxon>Bacillati</taxon>
        <taxon>Bacillota</taxon>
        <taxon>Clostridia</taxon>
        <taxon>Lachnospirales</taxon>
        <taxon>Lachnospiraceae</taxon>
        <taxon>Lachnospira</taxon>
    </lineage>
</organism>
<reference evidence="11 12" key="1">
    <citation type="submission" date="2018-08" db="EMBL/GenBank/DDBJ databases">
        <title>A genome reference for cultivated species of the human gut microbiota.</title>
        <authorList>
            <person name="Zou Y."/>
            <person name="Xue W."/>
            <person name="Luo G."/>
        </authorList>
    </citation>
    <scope>NUCLEOTIDE SEQUENCE [LARGE SCALE GENOMIC DNA]</scope>
    <source>
        <strain evidence="11 12">AM32-2AC</strain>
    </source>
</reference>
<keyword evidence="7 9" id="KW-0057">Aromatic amino acid biosynthesis</keyword>
<dbReference type="EMBL" id="QSIS01000003">
    <property type="protein sequence ID" value="RHD10127.1"/>
    <property type="molecule type" value="Genomic_DNA"/>
</dbReference>
<evidence type="ECO:0000256" key="8">
    <source>
        <dbReference type="ARBA" id="ARBA00023235"/>
    </source>
</evidence>
<evidence type="ECO:0000256" key="5">
    <source>
        <dbReference type="ARBA" id="ARBA00022605"/>
    </source>
</evidence>
<evidence type="ECO:0000256" key="3">
    <source>
        <dbReference type="ARBA" id="ARBA00012572"/>
    </source>
</evidence>
<dbReference type="Gene3D" id="3.20.20.70">
    <property type="entry name" value="Aldolase class I"/>
    <property type="match status" value="1"/>
</dbReference>
<name>A0A414DH52_9FIRM</name>
<dbReference type="Pfam" id="PF00697">
    <property type="entry name" value="PRAI"/>
    <property type="match status" value="1"/>
</dbReference>
<evidence type="ECO:0000256" key="4">
    <source>
        <dbReference type="ARBA" id="ARBA00022272"/>
    </source>
</evidence>
<evidence type="ECO:0000256" key="1">
    <source>
        <dbReference type="ARBA" id="ARBA00001164"/>
    </source>
</evidence>
<comment type="catalytic activity">
    <reaction evidence="1 9">
        <text>N-(5-phospho-beta-D-ribosyl)anthranilate = 1-(2-carboxyphenylamino)-1-deoxy-D-ribulose 5-phosphate</text>
        <dbReference type="Rhea" id="RHEA:21540"/>
        <dbReference type="ChEBI" id="CHEBI:18277"/>
        <dbReference type="ChEBI" id="CHEBI:58613"/>
        <dbReference type="EC" id="5.3.1.24"/>
    </reaction>
</comment>
<evidence type="ECO:0000256" key="6">
    <source>
        <dbReference type="ARBA" id="ARBA00022822"/>
    </source>
</evidence>
<comment type="similarity">
    <text evidence="9">Belongs to the TrpF family.</text>
</comment>
<dbReference type="SUPFAM" id="SSF51366">
    <property type="entry name" value="Ribulose-phoshate binding barrel"/>
    <property type="match status" value="1"/>
</dbReference>
<comment type="pathway">
    <text evidence="2 9">Amino-acid biosynthesis; L-tryptophan biosynthesis; L-tryptophan from chorismate: step 3/5.</text>
</comment>
<evidence type="ECO:0000256" key="7">
    <source>
        <dbReference type="ARBA" id="ARBA00023141"/>
    </source>
</evidence>
<comment type="caution">
    <text evidence="11">The sequence shown here is derived from an EMBL/GenBank/DDBJ whole genome shotgun (WGS) entry which is preliminary data.</text>
</comment>
<dbReference type="Proteomes" id="UP000284794">
    <property type="component" value="Unassembled WGS sequence"/>
</dbReference>
<keyword evidence="5 9" id="KW-0028">Amino-acid biosynthesis</keyword>
<dbReference type="PANTHER" id="PTHR42894">
    <property type="entry name" value="N-(5'-PHOSPHORIBOSYL)ANTHRANILATE ISOMERASE"/>
    <property type="match status" value="1"/>
</dbReference>
<dbReference type="InterPro" id="IPR044643">
    <property type="entry name" value="TrpF_fam"/>
</dbReference>
<dbReference type="AlphaFoldDB" id="A0A414DH52"/>
<evidence type="ECO:0000259" key="10">
    <source>
        <dbReference type="Pfam" id="PF00697"/>
    </source>
</evidence>
<proteinExistence type="inferred from homology"/>
<accession>A0A414DH52</accession>
<dbReference type="HAMAP" id="MF_00135">
    <property type="entry name" value="PRAI"/>
    <property type="match status" value="1"/>
</dbReference>
<gene>
    <name evidence="9" type="primary">trpF</name>
    <name evidence="11" type="ORF">DW811_03510</name>
</gene>
<evidence type="ECO:0000313" key="12">
    <source>
        <dbReference type="Proteomes" id="UP000284794"/>
    </source>
</evidence>
<evidence type="ECO:0000256" key="2">
    <source>
        <dbReference type="ARBA" id="ARBA00004664"/>
    </source>
</evidence>
<dbReference type="GO" id="GO:0000162">
    <property type="term" value="P:L-tryptophan biosynthetic process"/>
    <property type="evidence" value="ECO:0007669"/>
    <property type="project" value="UniProtKB-UniRule"/>
</dbReference>
<feature type="domain" description="N-(5'phosphoribosyl) anthranilate isomerase (PRAI)" evidence="10">
    <location>
        <begin position="11"/>
        <end position="214"/>
    </location>
</feature>
<sequence>MLKENDSLVQVKICGLTSEADVHILEKYGADYAGMVVYYPKSRRNIDITLAETLATRLKKSDIKTVAVVVSPDVSQLEAIQNAGFDYIQIHGELSDDVYNACSVGVIRAVNIKHQSEEDIYLKTKRWQSLDKIYGMLFDAGVPGSGKTFDWESLKKADCGNKKLFLAGGLTPDNVKAAIEAVKPDVVDISSGVEYDDLSIKGKDENKVKTFIQNAKY</sequence>
<dbReference type="InterPro" id="IPR001240">
    <property type="entry name" value="PRAI_dom"/>
</dbReference>
<dbReference type="InterPro" id="IPR013785">
    <property type="entry name" value="Aldolase_TIM"/>
</dbReference>